<reference evidence="16" key="1">
    <citation type="submission" date="2017-06" db="EMBL/GenBank/DDBJ databases">
        <title>Capnocytophaga spp. assemblies.</title>
        <authorList>
            <person name="Gulvik C.A."/>
        </authorList>
    </citation>
    <scope>NUCLEOTIDE SEQUENCE [LARGE SCALE GENOMIC DNA]</scope>
    <source>
        <strain evidence="16">H1496</strain>
    </source>
</reference>
<dbReference type="Gene3D" id="3.40.50.300">
    <property type="entry name" value="P-loop containing nucleotide triphosphate hydrolases"/>
    <property type="match status" value="2"/>
</dbReference>
<dbReference type="RefSeq" id="WP_095909476.1">
    <property type="nucleotide sequence ID" value="NZ_CP022386.1"/>
</dbReference>
<evidence type="ECO:0000256" key="9">
    <source>
        <dbReference type="ARBA" id="ARBA00034617"/>
    </source>
</evidence>
<evidence type="ECO:0000256" key="4">
    <source>
        <dbReference type="ARBA" id="ARBA00022801"/>
    </source>
</evidence>
<dbReference type="GO" id="GO:0005524">
    <property type="term" value="F:ATP binding"/>
    <property type="evidence" value="ECO:0007669"/>
    <property type="project" value="UniProtKB-KW"/>
</dbReference>
<dbReference type="GO" id="GO:0006310">
    <property type="term" value="P:DNA recombination"/>
    <property type="evidence" value="ECO:0007669"/>
    <property type="project" value="InterPro"/>
</dbReference>
<dbReference type="InterPro" id="IPR014001">
    <property type="entry name" value="Helicase_ATP-bd"/>
</dbReference>
<dbReference type="AlphaFoldDB" id="A0A250FLQ3"/>
<evidence type="ECO:0000256" key="7">
    <source>
        <dbReference type="ARBA" id="ARBA00023125"/>
    </source>
</evidence>
<dbReference type="OrthoDB" id="9763310at2"/>
<dbReference type="SMART" id="SM00487">
    <property type="entry name" value="DEXDc"/>
    <property type="match status" value="1"/>
</dbReference>
<dbReference type="InterPro" id="IPR032284">
    <property type="entry name" value="RecQ_Zn-bd"/>
</dbReference>
<dbReference type="FunFam" id="3.40.50.300:FF:001389">
    <property type="entry name" value="ATP-dependent DNA helicase RecQ"/>
    <property type="match status" value="1"/>
</dbReference>
<keyword evidence="7" id="KW-0238">DNA-binding</keyword>
<dbReference type="Pfam" id="PF16124">
    <property type="entry name" value="RecQ_Zn_bind"/>
    <property type="match status" value="1"/>
</dbReference>
<dbReference type="PROSITE" id="PS51194">
    <property type="entry name" value="HELICASE_CTER"/>
    <property type="match status" value="1"/>
</dbReference>
<keyword evidence="8" id="KW-0413">Isomerase</keyword>
<proteinExistence type="inferred from homology"/>
<gene>
    <name evidence="15" type="ORF">CGC50_02015</name>
</gene>
<dbReference type="Pfam" id="PF00270">
    <property type="entry name" value="DEAD"/>
    <property type="match status" value="1"/>
</dbReference>
<dbReference type="GO" id="GO:0046872">
    <property type="term" value="F:metal ion binding"/>
    <property type="evidence" value="ECO:0007669"/>
    <property type="project" value="UniProtKB-KW"/>
</dbReference>
<dbReference type="InterPro" id="IPR004589">
    <property type="entry name" value="DNA_helicase_ATP-dep_RecQ"/>
</dbReference>
<dbReference type="InterPro" id="IPR027417">
    <property type="entry name" value="P-loop_NTPase"/>
</dbReference>
<accession>A0A250FLQ3</accession>
<evidence type="ECO:0000259" key="14">
    <source>
        <dbReference type="PROSITE" id="PS51194"/>
    </source>
</evidence>
<dbReference type="SUPFAM" id="SSF52540">
    <property type="entry name" value="P-loop containing nucleoside triphosphate hydrolases"/>
    <property type="match status" value="1"/>
</dbReference>
<dbReference type="GO" id="GO:0005737">
    <property type="term" value="C:cytoplasm"/>
    <property type="evidence" value="ECO:0007669"/>
    <property type="project" value="TreeGrafter"/>
</dbReference>
<feature type="domain" description="Helicase C-terminal" evidence="14">
    <location>
        <begin position="218"/>
        <end position="364"/>
    </location>
</feature>
<comment type="similarity">
    <text evidence="1">Belongs to the helicase family. RecQ subfamily.</text>
</comment>
<evidence type="ECO:0000313" key="15">
    <source>
        <dbReference type="EMBL" id="ATA86033.1"/>
    </source>
</evidence>
<dbReference type="EC" id="5.6.2.4" evidence="10"/>
<evidence type="ECO:0000259" key="13">
    <source>
        <dbReference type="PROSITE" id="PS51192"/>
    </source>
</evidence>
<dbReference type="GO" id="GO:0009378">
    <property type="term" value="F:four-way junction helicase activity"/>
    <property type="evidence" value="ECO:0007669"/>
    <property type="project" value="TreeGrafter"/>
</dbReference>
<dbReference type="GO" id="GO:0006281">
    <property type="term" value="P:DNA repair"/>
    <property type="evidence" value="ECO:0007669"/>
    <property type="project" value="TreeGrafter"/>
</dbReference>
<dbReference type="GO" id="GO:0043590">
    <property type="term" value="C:bacterial nucleoid"/>
    <property type="evidence" value="ECO:0007669"/>
    <property type="project" value="TreeGrafter"/>
</dbReference>
<evidence type="ECO:0000256" key="3">
    <source>
        <dbReference type="ARBA" id="ARBA00022741"/>
    </source>
</evidence>
<dbReference type="GO" id="GO:0043138">
    <property type="term" value="F:3'-5' DNA helicase activity"/>
    <property type="evidence" value="ECO:0007669"/>
    <property type="project" value="UniProtKB-EC"/>
</dbReference>
<keyword evidence="5" id="KW-0347">Helicase</keyword>
<evidence type="ECO:0000256" key="8">
    <source>
        <dbReference type="ARBA" id="ARBA00023235"/>
    </source>
</evidence>
<dbReference type="GO" id="GO:0016787">
    <property type="term" value="F:hydrolase activity"/>
    <property type="evidence" value="ECO:0007669"/>
    <property type="project" value="UniProtKB-KW"/>
</dbReference>
<dbReference type="Gene3D" id="1.10.10.10">
    <property type="entry name" value="Winged helix-like DNA-binding domain superfamily/Winged helix DNA-binding domain"/>
    <property type="match status" value="1"/>
</dbReference>
<dbReference type="GO" id="GO:0003677">
    <property type="term" value="F:DNA binding"/>
    <property type="evidence" value="ECO:0007669"/>
    <property type="project" value="UniProtKB-KW"/>
</dbReference>
<comment type="catalytic activity">
    <reaction evidence="9">
        <text>Couples ATP hydrolysis with the unwinding of duplex DNA by translocating in the 3'-5' direction.</text>
        <dbReference type="EC" id="5.6.2.4"/>
    </reaction>
</comment>
<evidence type="ECO:0000256" key="1">
    <source>
        <dbReference type="ARBA" id="ARBA00005446"/>
    </source>
</evidence>
<dbReference type="PROSITE" id="PS51192">
    <property type="entry name" value="HELICASE_ATP_BIND_1"/>
    <property type="match status" value="1"/>
</dbReference>
<dbReference type="SMART" id="SM00490">
    <property type="entry name" value="HELICc"/>
    <property type="match status" value="1"/>
</dbReference>
<dbReference type="NCBIfam" id="TIGR00614">
    <property type="entry name" value="recQ_fam"/>
    <property type="match status" value="1"/>
</dbReference>
<keyword evidence="3" id="KW-0547">Nucleotide-binding</keyword>
<feature type="domain" description="Helicase ATP-binding" evidence="13">
    <location>
        <begin position="26"/>
        <end position="194"/>
    </location>
</feature>
<dbReference type="InterPro" id="IPR011545">
    <property type="entry name" value="DEAD/DEAH_box_helicase_dom"/>
</dbReference>
<dbReference type="PANTHER" id="PTHR13710">
    <property type="entry name" value="DNA HELICASE RECQ FAMILY MEMBER"/>
    <property type="match status" value="1"/>
</dbReference>
<name>A0A250FLQ3_9FLAO</name>
<evidence type="ECO:0000256" key="6">
    <source>
        <dbReference type="ARBA" id="ARBA00022840"/>
    </source>
</evidence>
<dbReference type="EMBL" id="CP022386">
    <property type="protein sequence ID" value="ATA86033.1"/>
    <property type="molecule type" value="Genomic_DNA"/>
</dbReference>
<dbReference type="InterPro" id="IPR001650">
    <property type="entry name" value="Helicase_C-like"/>
</dbReference>
<evidence type="ECO:0000313" key="16">
    <source>
        <dbReference type="Proteomes" id="UP000217250"/>
    </source>
</evidence>
<protein>
    <recommendedName>
        <fullName evidence="11">ATP-dependent DNA helicase RecQ</fullName>
        <ecNumber evidence="10">5.6.2.4</ecNumber>
    </recommendedName>
    <alternativeName>
        <fullName evidence="12">DNA 3'-5' helicase RecQ</fullName>
    </alternativeName>
</protein>
<evidence type="ECO:0000256" key="11">
    <source>
        <dbReference type="ARBA" id="ARBA00044535"/>
    </source>
</evidence>
<dbReference type="Proteomes" id="UP000217250">
    <property type="component" value="Chromosome"/>
</dbReference>
<dbReference type="PANTHER" id="PTHR13710:SF105">
    <property type="entry name" value="ATP-DEPENDENT DNA HELICASE Q1"/>
    <property type="match status" value="1"/>
</dbReference>
<dbReference type="CDD" id="cd17920">
    <property type="entry name" value="DEXHc_RecQ"/>
    <property type="match status" value="1"/>
</dbReference>
<evidence type="ECO:0000256" key="5">
    <source>
        <dbReference type="ARBA" id="ARBA00022806"/>
    </source>
</evidence>
<keyword evidence="6" id="KW-0067">ATP-binding</keyword>
<evidence type="ECO:0000256" key="12">
    <source>
        <dbReference type="ARBA" id="ARBA00044550"/>
    </source>
</evidence>
<dbReference type="InterPro" id="IPR036388">
    <property type="entry name" value="WH-like_DNA-bd_sf"/>
</dbReference>
<dbReference type="GO" id="GO:0030894">
    <property type="term" value="C:replisome"/>
    <property type="evidence" value="ECO:0007669"/>
    <property type="project" value="TreeGrafter"/>
</dbReference>
<dbReference type="KEGG" id="cgh:CGC50_02015"/>
<sequence length="633" mass="72763">MHPLALEILKKHWGYEQFRPAQEPIVTSILEGKDTLAMLPTGGGKSICFQVPAMVKKGVCLVISPLISLMEDQVKNLSEHGIPALALTGSIPYYEIERLMHNVQHEAYKFLYLSPERLANEEVIFYLKSTPLNYIVIDEAHCISHWGKDFRPAYLACKNLREWFPTLPIIALTATATERVQKDIIEHLQIPQAQIIKGSLIRSNLAYMTYCIDDKWERLTRILLKNKESSIVYVRNRRLSEELAQHLTDEGFTATSFHGGLPVEEKSKRLGMWKLGDVQVMVATNAFGMGIDKADVRTVIHWDLPSSLEDYFQEAGRAGRDGHKAFAIVLYNDNDVKKLLVDTQRSQVSPEFLKELYPKLCSHFIIATGEGEGTSHLFNLADFASKTQMDALKIYQGLEVLDRNGVLSLSQAFFRKANVQILLSSREVIDYLDNNTELKELLFFLMRKYSGIHEQVISFRIEKIAANLHLTSPEIQQKLEKLQQDGIISYRSENTDAEITFLMPRDDERTINYISPQVRWYNENKVNQCNEVLAYIEQEEKCNQRFLLEYFSEETKEDCGICSYCIARKQKNLSKTSIESISEEILRLVSTHPMSSQELCRKSSYHEWEILHVLTLLLDKEKIRLLPTNQWSA</sequence>
<evidence type="ECO:0000256" key="10">
    <source>
        <dbReference type="ARBA" id="ARBA00034808"/>
    </source>
</evidence>
<organism evidence="15 16">
    <name type="scientific">Capnocytophaga gingivalis</name>
    <dbReference type="NCBI Taxonomy" id="1017"/>
    <lineage>
        <taxon>Bacteria</taxon>
        <taxon>Pseudomonadati</taxon>
        <taxon>Bacteroidota</taxon>
        <taxon>Flavobacteriia</taxon>
        <taxon>Flavobacteriales</taxon>
        <taxon>Flavobacteriaceae</taxon>
        <taxon>Capnocytophaga</taxon>
    </lineage>
</organism>
<dbReference type="Pfam" id="PF00271">
    <property type="entry name" value="Helicase_C"/>
    <property type="match status" value="1"/>
</dbReference>
<dbReference type="GeneID" id="84807340"/>
<keyword evidence="2" id="KW-0479">Metal-binding</keyword>
<evidence type="ECO:0000256" key="2">
    <source>
        <dbReference type="ARBA" id="ARBA00022723"/>
    </source>
</evidence>
<keyword evidence="4" id="KW-0378">Hydrolase</keyword>